<feature type="binding site" evidence="6">
    <location>
        <position position="239"/>
    </location>
    <ligand>
        <name>a divalent metal cation</name>
        <dbReference type="ChEBI" id="CHEBI:60240"/>
        <label>1</label>
    </ligand>
</feature>
<dbReference type="PANTHER" id="PTHR43330">
    <property type="entry name" value="METHIONINE AMINOPEPTIDASE"/>
    <property type="match status" value="1"/>
</dbReference>
<comment type="cofactor">
    <cofactor evidence="6">
        <name>Co(2+)</name>
        <dbReference type="ChEBI" id="CHEBI:48828"/>
    </cofactor>
    <cofactor evidence="6">
        <name>Zn(2+)</name>
        <dbReference type="ChEBI" id="CHEBI:29105"/>
    </cofactor>
    <cofactor evidence="6">
        <name>Mn(2+)</name>
        <dbReference type="ChEBI" id="CHEBI:29035"/>
    </cofactor>
    <cofactor evidence="6">
        <name>Fe(2+)</name>
        <dbReference type="ChEBI" id="CHEBI:29033"/>
    </cofactor>
    <text evidence="6">Binds 2 divalent metal cations per subunit. Has a high-affinity and a low affinity metal-binding site. The true nature of the physiological cofactor is under debate. The enzyme is active with cobalt, zinc, manganese or divalent iron ions. Most likely, methionine aminopeptidases function as mononuclear Fe(2+)-metalloproteases under physiological conditions, and the catalytically relevant metal-binding site has been assigned to the histidine-containing high-affinity site.</text>
</comment>
<feature type="binding site" evidence="6">
    <location>
        <position position="174"/>
    </location>
    <ligand>
        <name>a divalent metal cation</name>
        <dbReference type="ChEBI" id="CHEBI:60240"/>
        <label>2</label>
        <note>catalytic</note>
    </ligand>
</feature>
<dbReference type="InterPro" id="IPR001714">
    <property type="entry name" value="Pept_M24_MAP"/>
</dbReference>
<dbReference type="InterPro" id="IPR000994">
    <property type="entry name" value="Pept_M24"/>
</dbReference>
<keyword evidence="5 6" id="KW-0378">Hydrolase</keyword>
<dbReference type="OrthoDB" id="9802055at2"/>
<feature type="binding site" evidence="6">
    <location>
        <position position="100"/>
    </location>
    <ligand>
        <name>a divalent metal cation</name>
        <dbReference type="ChEBI" id="CHEBI:60240"/>
        <label>1</label>
    </ligand>
</feature>
<dbReference type="GO" id="GO:0006508">
    <property type="term" value="P:proteolysis"/>
    <property type="evidence" value="ECO:0007669"/>
    <property type="project" value="UniProtKB-KW"/>
</dbReference>
<dbReference type="NCBIfam" id="TIGR00500">
    <property type="entry name" value="met_pdase_I"/>
    <property type="match status" value="1"/>
</dbReference>
<dbReference type="EMBL" id="FWZU01000001">
    <property type="protein sequence ID" value="SME94888.1"/>
    <property type="molecule type" value="Genomic_DNA"/>
</dbReference>
<accession>A0A1X7CDK3</accession>
<feature type="binding site" evidence="6">
    <location>
        <position position="83"/>
    </location>
    <ligand>
        <name>substrate</name>
    </ligand>
</feature>
<evidence type="ECO:0000313" key="9">
    <source>
        <dbReference type="EMBL" id="SME94888.1"/>
    </source>
</evidence>
<dbReference type="RefSeq" id="WP_085098430.1">
    <property type="nucleotide sequence ID" value="NZ_FWZU01000001.1"/>
</dbReference>
<feature type="binding site" evidence="6">
    <location>
        <position position="208"/>
    </location>
    <ligand>
        <name>a divalent metal cation</name>
        <dbReference type="ChEBI" id="CHEBI:60240"/>
        <label>2</label>
        <note>catalytic</note>
    </ligand>
</feature>
<evidence type="ECO:0000256" key="6">
    <source>
        <dbReference type="HAMAP-Rule" id="MF_01974"/>
    </source>
</evidence>
<keyword evidence="10" id="KW-1185">Reference proteome</keyword>
<feature type="domain" description="Peptidase M24" evidence="8">
    <location>
        <begin position="15"/>
        <end position="246"/>
    </location>
</feature>
<dbReference type="InterPro" id="IPR036005">
    <property type="entry name" value="Creatinase/aminopeptidase-like"/>
</dbReference>
<dbReference type="Gene3D" id="3.90.230.10">
    <property type="entry name" value="Creatinase/methionine aminopeptidase superfamily"/>
    <property type="match status" value="1"/>
</dbReference>
<dbReference type="Proteomes" id="UP000192906">
    <property type="component" value="Unassembled WGS sequence"/>
</dbReference>
<dbReference type="GO" id="GO:0004239">
    <property type="term" value="F:initiator methionyl aminopeptidase activity"/>
    <property type="evidence" value="ECO:0007669"/>
    <property type="project" value="UniProtKB-UniRule"/>
</dbReference>
<evidence type="ECO:0000259" key="8">
    <source>
        <dbReference type="Pfam" id="PF00557"/>
    </source>
</evidence>
<evidence type="ECO:0000256" key="1">
    <source>
        <dbReference type="ARBA" id="ARBA00002521"/>
    </source>
</evidence>
<keyword evidence="4 6" id="KW-0479">Metal-binding</keyword>
<dbReference type="InterPro" id="IPR002467">
    <property type="entry name" value="Pept_M24A_MAP1"/>
</dbReference>
<dbReference type="GO" id="GO:0005829">
    <property type="term" value="C:cytosol"/>
    <property type="evidence" value="ECO:0007669"/>
    <property type="project" value="TreeGrafter"/>
</dbReference>
<dbReference type="PRINTS" id="PR00599">
    <property type="entry name" value="MAPEPTIDASE"/>
</dbReference>
<proteinExistence type="inferred from homology"/>
<comment type="catalytic activity">
    <reaction evidence="6 7">
        <text>Release of N-terminal amino acids, preferentially methionine, from peptides and arylamides.</text>
        <dbReference type="EC" id="3.4.11.18"/>
    </reaction>
</comment>
<dbReference type="EC" id="3.4.11.18" evidence="6 7"/>
<comment type="similarity">
    <text evidence="6">Belongs to the peptidase M24A family. Methionine aminopeptidase type 1 subfamily.</text>
</comment>
<evidence type="ECO:0000313" key="10">
    <source>
        <dbReference type="Proteomes" id="UP000192906"/>
    </source>
</evidence>
<dbReference type="STRING" id="1519643.SAMN06295933_0739"/>
<keyword evidence="2 6" id="KW-0031">Aminopeptidase</keyword>
<feature type="binding site" evidence="6">
    <location>
        <position position="111"/>
    </location>
    <ligand>
        <name>a divalent metal cation</name>
        <dbReference type="ChEBI" id="CHEBI:60240"/>
        <label>1</label>
    </ligand>
</feature>
<dbReference type="GO" id="GO:0070006">
    <property type="term" value="F:metalloaminopeptidase activity"/>
    <property type="evidence" value="ECO:0007669"/>
    <property type="project" value="UniProtKB-UniRule"/>
</dbReference>
<dbReference type="GO" id="GO:0046872">
    <property type="term" value="F:metal ion binding"/>
    <property type="evidence" value="ECO:0007669"/>
    <property type="project" value="UniProtKB-UniRule"/>
</dbReference>
<dbReference type="CDD" id="cd01086">
    <property type="entry name" value="MetAP1"/>
    <property type="match status" value="1"/>
</dbReference>
<feature type="binding site" evidence="6">
    <location>
        <position position="111"/>
    </location>
    <ligand>
        <name>a divalent metal cation</name>
        <dbReference type="ChEBI" id="CHEBI:60240"/>
        <label>2</label>
        <note>catalytic</note>
    </ligand>
</feature>
<comment type="caution">
    <text evidence="6">Lacks conserved residue(s) required for the propagation of feature annotation.</text>
</comment>
<evidence type="ECO:0000256" key="4">
    <source>
        <dbReference type="ARBA" id="ARBA00022723"/>
    </source>
</evidence>
<evidence type="ECO:0000256" key="5">
    <source>
        <dbReference type="ARBA" id="ARBA00022801"/>
    </source>
</evidence>
<reference evidence="10" key="1">
    <citation type="submission" date="2017-04" db="EMBL/GenBank/DDBJ databases">
        <authorList>
            <person name="Varghese N."/>
            <person name="Submissions S."/>
        </authorList>
    </citation>
    <scope>NUCLEOTIDE SEQUENCE [LARGE SCALE GENOMIC DNA]</scope>
    <source>
        <strain evidence="10">K3S</strain>
    </source>
</reference>
<keyword evidence="3 6" id="KW-0645">Protease</keyword>
<dbReference type="PANTHER" id="PTHR43330:SF27">
    <property type="entry name" value="METHIONINE AMINOPEPTIDASE"/>
    <property type="match status" value="1"/>
</dbReference>
<dbReference type="HAMAP" id="MF_01974">
    <property type="entry name" value="MetAP_1"/>
    <property type="match status" value="1"/>
</dbReference>
<sequence length="264" mass="28679">MKTKISIKSKSEIAKMRKSGLLLQETHMVARSLIKPGVTTAEINEAVESFISKNRATALFKGVQGVTPYPAGTCISVNDEVVHGIPGTRELKEGDLVSIDIGVKLDGWCSDCACSYGVGKVSKDVQNLLSTTEGCLNIALNEMKPGVKWRDIAKVMADSARKAGYSVVEELVGHGIGRELWESPDVPNYPTRAIPDFTLEEGMVIAVEPMINMGTHKIFTKSDKWTICTKDGKPSAHFEHTIAITADGIEIMTCDPDGKGWAIW</sequence>
<comment type="subunit">
    <text evidence="6">Monomer.</text>
</comment>
<gene>
    <name evidence="6" type="primary">map</name>
    <name evidence="9" type="ORF">SAMN06295933_0739</name>
</gene>
<organism evidence="9 10">
    <name type="scientific">Desulfovibrio gilichinskyi</name>
    <dbReference type="NCBI Taxonomy" id="1519643"/>
    <lineage>
        <taxon>Bacteria</taxon>
        <taxon>Pseudomonadati</taxon>
        <taxon>Thermodesulfobacteriota</taxon>
        <taxon>Desulfovibrionia</taxon>
        <taxon>Desulfovibrionales</taxon>
        <taxon>Desulfovibrionaceae</taxon>
        <taxon>Desulfovibrio</taxon>
    </lineage>
</organism>
<feature type="binding site" evidence="6">
    <location>
        <position position="239"/>
    </location>
    <ligand>
        <name>a divalent metal cation</name>
        <dbReference type="ChEBI" id="CHEBI:60240"/>
        <label>2</label>
        <note>catalytic</note>
    </ligand>
</feature>
<comment type="function">
    <text evidence="1 6">Removes the N-terminal methionine from nascent proteins. The N-terminal methionine is often cleaved when the second residue in the primary sequence is small and uncharged (Met-Ala-, Cys, Gly, Pro, Ser, Thr, or Val). Requires deformylation of the N(alpha)-formylated initiator methionine before it can be hydrolyzed.</text>
</comment>
<protein>
    <recommendedName>
        <fullName evidence="6 7">Methionine aminopeptidase</fullName>
        <shortName evidence="6">MAP</shortName>
        <shortName evidence="6">MetAP</shortName>
        <ecNumber evidence="6 7">3.4.11.18</ecNumber>
    </recommendedName>
    <alternativeName>
        <fullName evidence="6">Peptidase M</fullName>
    </alternativeName>
</protein>
<dbReference type="Pfam" id="PF00557">
    <property type="entry name" value="Peptidase_M24"/>
    <property type="match status" value="1"/>
</dbReference>
<evidence type="ECO:0000256" key="7">
    <source>
        <dbReference type="RuleBase" id="RU003653"/>
    </source>
</evidence>
<dbReference type="SUPFAM" id="SSF55920">
    <property type="entry name" value="Creatinase/aminopeptidase"/>
    <property type="match status" value="1"/>
</dbReference>
<name>A0A1X7CDK3_9BACT</name>
<evidence type="ECO:0000256" key="3">
    <source>
        <dbReference type="ARBA" id="ARBA00022670"/>
    </source>
</evidence>
<dbReference type="AlphaFoldDB" id="A0A1X7CDK3"/>
<evidence type="ECO:0000256" key="2">
    <source>
        <dbReference type="ARBA" id="ARBA00022438"/>
    </source>
</evidence>